<feature type="signal peptide" evidence="1">
    <location>
        <begin position="1"/>
        <end position="21"/>
    </location>
</feature>
<feature type="chain" id="PRO_5021892155" description="Right handed beta helix domain-containing protein" evidence="1">
    <location>
        <begin position="22"/>
        <end position="632"/>
    </location>
</feature>
<dbReference type="EMBL" id="CP036433">
    <property type="protein sequence ID" value="QDU95164.1"/>
    <property type="molecule type" value="Genomic_DNA"/>
</dbReference>
<protein>
    <recommendedName>
        <fullName evidence="4">Right handed beta helix domain-containing protein</fullName>
    </recommendedName>
</protein>
<proteinExistence type="predicted"/>
<dbReference type="OrthoDB" id="6475864at2"/>
<dbReference type="Proteomes" id="UP000317648">
    <property type="component" value="Chromosome"/>
</dbReference>
<accession>A0A518DTK6</accession>
<dbReference type="RefSeq" id="WP_145053932.1">
    <property type="nucleotide sequence ID" value="NZ_CP036433.1"/>
</dbReference>
<dbReference type="InterPro" id="IPR011050">
    <property type="entry name" value="Pectin_lyase_fold/virulence"/>
</dbReference>
<dbReference type="KEGG" id="lcre:Pla8534_29760"/>
<evidence type="ECO:0000256" key="1">
    <source>
        <dbReference type="SAM" id="SignalP"/>
    </source>
</evidence>
<name>A0A518DTK6_9BACT</name>
<dbReference type="AlphaFoldDB" id="A0A518DTK6"/>
<keyword evidence="3" id="KW-1185">Reference proteome</keyword>
<organism evidence="2 3">
    <name type="scientific">Lignipirellula cremea</name>
    <dbReference type="NCBI Taxonomy" id="2528010"/>
    <lineage>
        <taxon>Bacteria</taxon>
        <taxon>Pseudomonadati</taxon>
        <taxon>Planctomycetota</taxon>
        <taxon>Planctomycetia</taxon>
        <taxon>Pirellulales</taxon>
        <taxon>Pirellulaceae</taxon>
        <taxon>Lignipirellula</taxon>
    </lineage>
</organism>
<sequence length="632" mass="69075" precursor="true">MNRTFSLVMLAAILTIPGAFAYADSVECNASGKIIPWETETPANENAVTPGTMYVEPATLHSLGFEWMIQGDANRNAQVSVRYRQAGETAWRSGMDLLRIKGELVNPDVFVRGELKFEGMNYVCPNMFAGSVLFLQPGATYEVELKLSDPDGGAFERIVRVPTKSEPRMFTAGRPLHVYPADYQGQPEQPVFDNLAAAYDQAQPGDRILLHAGEYATPTLALNKKNTRERPIVIMDAGDGVVTLRAPEQEGGRPPGFDVTGGQYHWIEGLRLTGYYAGVWGTQKAPTIGLTVRHCEFLDTGWAGVLIAGTLHRDLYIADNVCRPSEVKWLVPNEDGARKFPYKGVWVGGQGIDVCYNLVIGSKDGVSVHQPSSRPLEAGFPEKMVALDFYNNDIRQMDDDNEADGGQHNIRFFHNRIVDQYVGLSAQPVFGGPCYFVRNVLHNIVRGTALKFNLQPAGVVALNNTILGAASTSRNWSNCHLHNNLFLAATPEDPTFSGGPLDPEVSTISHNGFLAAGPVSWLTTHPTKPGQFRLDNRIKTLADLKKHGVTNSVTVSYDDFVGVKRPLGVEHPNLDGNVGDFRLKQDAPAIDAGKQIPNVTDNHSGAAPDLGACEFGTDLPHYGPRKRAEPKD</sequence>
<dbReference type="Gene3D" id="2.160.20.10">
    <property type="entry name" value="Single-stranded right-handed beta-helix, Pectin lyase-like"/>
    <property type="match status" value="1"/>
</dbReference>
<dbReference type="InterPro" id="IPR012334">
    <property type="entry name" value="Pectin_lyas_fold"/>
</dbReference>
<keyword evidence="1" id="KW-0732">Signal</keyword>
<evidence type="ECO:0000313" key="3">
    <source>
        <dbReference type="Proteomes" id="UP000317648"/>
    </source>
</evidence>
<reference evidence="2 3" key="1">
    <citation type="submission" date="2019-02" db="EMBL/GenBank/DDBJ databases">
        <title>Deep-cultivation of Planctomycetes and their phenomic and genomic characterization uncovers novel biology.</title>
        <authorList>
            <person name="Wiegand S."/>
            <person name="Jogler M."/>
            <person name="Boedeker C."/>
            <person name="Pinto D."/>
            <person name="Vollmers J."/>
            <person name="Rivas-Marin E."/>
            <person name="Kohn T."/>
            <person name="Peeters S.H."/>
            <person name="Heuer A."/>
            <person name="Rast P."/>
            <person name="Oberbeckmann S."/>
            <person name="Bunk B."/>
            <person name="Jeske O."/>
            <person name="Meyerdierks A."/>
            <person name="Storesund J.E."/>
            <person name="Kallscheuer N."/>
            <person name="Luecker S."/>
            <person name="Lage O.M."/>
            <person name="Pohl T."/>
            <person name="Merkel B.J."/>
            <person name="Hornburger P."/>
            <person name="Mueller R.-W."/>
            <person name="Bruemmer F."/>
            <person name="Labrenz M."/>
            <person name="Spormann A.M."/>
            <person name="Op den Camp H."/>
            <person name="Overmann J."/>
            <person name="Amann R."/>
            <person name="Jetten M.S.M."/>
            <person name="Mascher T."/>
            <person name="Medema M.H."/>
            <person name="Devos D.P."/>
            <person name="Kaster A.-K."/>
            <person name="Ovreas L."/>
            <person name="Rohde M."/>
            <person name="Galperin M.Y."/>
            <person name="Jogler C."/>
        </authorList>
    </citation>
    <scope>NUCLEOTIDE SEQUENCE [LARGE SCALE GENOMIC DNA]</scope>
    <source>
        <strain evidence="2 3">Pla85_3_4</strain>
    </source>
</reference>
<evidence type="ECO:0000313" key="2">
    <source>
        <dbReference type="EMBL" id="QDU95164.1"/>
    </source>
</evidence>
<evidence type="ECO:0008006" key="4">
    <source>
        <dbReference type="Google" id="ProtNLM"/>
    </source>
</evidence>
<gene>
    <name evidence="2" type="ORF">Pla8534_29760</name>
</gene>
<dbReference type="SUPFAM" id="SSF51126">
    <property type="entry name" value="Pectin lyase-like"/>
    <property type="match status" value="1"/>
</dbReference>